<comment type="subcellular location">
    <subcellularLocation>
        <location evidence="1">Cell outer membrane</location>
        <topology evidence="1">Multi-pass membrane protein</topology>
    </subcellularLocation>
</comment>
<organism evidence="13 14">
    <name type="scientific">Sutterella parvirubra YIT 11816</name>
    <dbReference type="NCBI Taxonomy" id="762967"/>
    <lineage>
        <taxon>Bacteria</taxon>
        <taxon>Pseudomonadati</taxon>
        <taxon>Pseudomonadota</taxon>
        <taxon>Betaproteobacteria</taxon>
        <taxon>Burkholderiales</taxon>
        <taxon>Sutterellaceae</taxon>
        <taxon>Sutterella</taxon>
    </lineage>
</organism>
<dbReference type="InterPro" id="IPR023614">
    <property type="entry name" value="Porin_dom_sf"/>
</dbReference>
<dbReference type="STRING" id="762967.HMPREF9440_00891"/>
<feature type="chain" id="PRO_5003587321" description="Porin domain-containing protein" evidence="11">
    <location>
        <begin position="21"/>
        <end position="379"/>
    </location>
</feature>
<dbReference type="RefSeq" id="WP_008541613.1">
    <property type="nucleotide sequence ID" value="NZ_JH604928.1"/>
</dbReference>
<evidence type="ECO:0000256" key="5">
    <source>
        <dbReference type="ARBA" id="ARBA00022692"/>
    </source>
</evidence>
<evidence type="ECO:0000256" key="8">
    <source>
        <dbReference type="ARBA" id="ARBA00023114"/>
    </source>
</evidence>
<name>H3KDT0_9BURK</name>
<protein>
    <recommendedName>
        <fullName evidence="12">Porin domain-containing protein</fullName>
    </recommendedName>
</protein>
<dbReference type="GO" id="GO:0046930">
    <property type="term" value="C:pore complex"/>
    <property type="evidence" value="ECO:0007669"/>
    <property type="project" value="UniProtKB-KW"/>
</dbReference>
<evidence type="ECO:0000259" key="12">
    <source>
        <dbReference type="Pfam" id="PF13609"/>
    </source>
</evidence>
<feature type="domain" description="Porin" evidence="12">
    <location>
        <begin position="7"/>
        <end position="353"/>
    </location>
</feature>
<reference evidence="13 14" key="1">
    <citation type="submission" date="2011-11" db="EMBL/GenBank/DDBJ databases">
        <authorList>
            <person name="Weinstock G."/>
            <person name="Sodergren E."/>
            <person name="Clifton S."/>
            <person name="Fulton L."/>
            <person name="Fulton B."/>
            <person name="Courtney L."/>
            <person name="Fronick C."/>
            <person name="Harrison M."/>
            <person name="Strong C."/>
            <person name="Farmer C."/>
            <person name="Delahaunty K."/>
            <person name="Markovic C."/>
            <person name="Hall O."/>
            <person name="Minx P."/>
            <person name="Tomlinson C."/>
            <person name="Mitreva M."/>
            <person name="Hou S."/>
            <person name="Chen J."/>
            <person name="Wollam A."/>
            <person name="Pepin K.H."/>
            <person name="Johnson M."/>
            <person name="Bhonagiri V."/>
            <person name="Zhang X."/>
            <person name="Suruliraj S."/>
            <person name="Warren W."/>
            <person name="Chinwalla A."/>
            <person name="Mardis E.R."/>
            <person name="Wilson R.K."/>
        </authorList>
    </citation>
    <scope>NUCLEOTIDE SEQUENCE [LARGE SCALE GENOMIC DNA]</scope>
    <source>
        <strain evidence="13 14">YIT 11816</strain>
    </source>
</reference>
<keyword evidence="8" id="KW-0626">Porin</keyword>
<keyword evidence="14" id="KW-1185">Reference proteome</keyword>
<dbReference type="InterPro" id="IPR050298">
    <property type="entry name" value="Gram-neg_bact_OMP"/>
</dbReference>
<evidence type="ECO:0000313" key="14">
    <source>
        <dbReference type="Proteomes" id="UP000004956"/>
    </source>
</evidence>
<dbReference type="PANTHER" id="PTHR34501">
    <property type="entry name" value="PROTEIN YDDL-RELATED"/>
    <property type="match status" value="1"/>
</dbReference>
<evidence type="ECO:0000256" key="2">
    <source>
        <dbReference type="ARBA" id="ARBA00011233"/>
    </source>
</evidence>
<evidence type="ECO:0000256" key="3">
    <source>
        <dbReference type="ARBA" id="ARBA00022448"/>
    </source>
</evidence>
<evidence type="ECO:0000256" key="4">
    <source>
        <dbReference type="ARBA" id="ARBA00022452"/>
    </source>
</evidence>
<evidence type="ECO:0000256" key="10">
    <source>
        <dbReference type="ARBA" id="ARBA00023237"/>
    </source>
</evidence>
<proteinExistence type="predicted"/>
<dbReference type="PRINTS" id="PR00182">
    <property type="entry name" value="ECOLNEIPORIN"/>
</dbReference>
<dbReference type="GO" id="GO:0009279">
    <property type="term" value="C:cell outer membrane"/>
    <property type="evidence" value="ECO:0007669"/>
    <property type="project" value="UniProtKB-SubCell"/>
</dbReference>
<evidence type="ECO:0000256" key="11">
    <source>
        <dbReference type="SAM" id="SignalP"/>
    </source>
</evidence>
<keyword evidence="9" id="KW-0472">Membrane</keyword>
<keyword evidence="7" id="KW-0406">Ion transport</keyword>
<dbReference type="GO" id="GO:0034220">
    <property type="term" value="P:monoatomic ion transmembrane transport"/>
    <property type="evidence" value="ECO:0007669"/>
    <property type="project" value="InterPro"/>
</dbReference>
<comment type="subunit">
    <text evidence="2">Homotrimer.</text>
</comment>
<feature type="signal peptide" evidence="11">
    <location>
        <begin position="1"/>
        <end position="20"/>
    </location>
</feature>
<dbReference type="Gene3D" id="2.40.160.10">
    <property type="entry name" value="Porin"/>
    <property type="match status" value="1"/>
</dbReference>
<keyword evidence="3" id="KW-0813">Transport</keyword>
<gene>
    <name evidence="13" type="ORF">HMPREF9440_00891</name>
</gene>
<dbReference type="PANTHER" id="PTHR34501:SF9">
    <property type="entry name" value="MAJOR OUTER MEMBRANE PROTEIN P.IA"/>
    <property type="match status" value="1"/>
</dbReference>
<evidence type="ECO:0000256" key="6">
    <source>
        <dbReference type="ARBA" id="ARBA00022729"/>
    </source>
</evidence>
<keyword evidence="6 11" id="KW-0732">Signal</keyword>
<dbReference type="InterPro" id="IPR002299">
    <property type="entry name" value="Porin_Neis"/>
</dbReference>
<keyword evidence="5" id="KW-0812">Transmembrane</keyword>
<dbReference type="InterPro" id="IPR001702">
    <property type="entry name" value="Porin_Gram-ve"/>
</dbReference>
<dbReference type="PATRIC" id="fig|762967.3.peg.709"/>
<dbReference type="SUPFAM" id="SSF56935">
    <property type="entry name" value="Porins"/>
    <property type="match status" value="1"/>
</dbReference>
<comment type="caution">
    <text evidence="13">The sequence shown here is derived from an EMBL/GenBank/DDBJ whole genome shotgun (WGS) entry which is preliminary data.</text>
</comment>
<dbReference type="PROSITE" id="PS51257">
    <property type="entry name" value="PROKAR_LIPOPROTEIN"/>
    <property type="match status" value="1"/>
</dbReference>
<sequence>MKKTLLAATILGAFACAASAANVQVYGLIDTSLSFVHSDADISGVDSKNSFTMENAEQFGSRFGLRGSEDLGNGMKVSFVLESGFESDTGALDTKQRGRLFGRESNVTVSGGFGDVTFGLIPIFGSVLGANGLFRALDPVTANYTVGFGSGFATASSMTRVDNAISYKTPTFAGFTGYAMYSFKVNGKDGAGQEGDGSTDRYASLAVRYQQGPLEAVLIADQTRYGNDQYRGFDDGSTVTFGGNYTLDNGLKLIAFGQWFDSMILSTVARAGVAYDGITELLGDAGYGQVDGYGLSFGVNFPLAGGVAKASVNYRDMDNTDNVDFTRWTVAGGYDYPLSKRTTIYAMGGYSQEKVENHVENKEATPGGYQLVAGLLHRF</sequence>
<dbReference type="Pfam" id="PF13609">
    <property type="entry name" value="Porin_4"/>
    <property type="match status" value="1"/>
</dbReference>
<dbReference type="InterPro" id="IPR033900">
    <property type="entry name" value="Gram_neg_porin_domain"/>
</dbReference>
<keyword evidence="4" id="KW-1134">Transmembrane beta strand</keyword>
<evidence type="ECO:0000256" key="7">
    <source>
        <dbReference type="ARBA" id="ARBA00023065"/>
    </source>
</evidence>
<dbReference type="PRINTS" id="PR00184">
    <property type="entry name" value="NEISSPPORIN"/>
</dbReference>
<evidence type="ECO:0000256" key="1">
    <source>
        <dbReference type="ARBA" id="ARBA00004571"/>
    </source>
</evidence>
<dbReference type="AlphaFoldDB" id="H3KDT0"/>
<evidence type="ECO:0000256" key="9">
    <source>
        <dbReference type="ARBA" id="ARBA00023136"/>
    </source>
</evidence>
<dbReference type="HOGENOM" id="CLU_038238_1_2_4"/>
<dbReference type="OrthoDB" id="8952625at2"/>
<dbReference type="Proteomes" id="UP000004956">
    <property type="component" value="Unassembled WGS sequence"/>
</dbReference>
<dbReference type="EMBL" id="AFBQ01000120">
    <property type="protein sequence ID" value="EHY31736.1"/>
    <property type="molecule type" value="Genomic_DNA"/>
</dbReference>
<accession>H3KDT0</accession>
<dbReference type="CDD" id="cd00342">
    <property type="entry name" value="gram_neg_porins"/>
    <property type="match status" value="1"/>
</dbReference>
<keyword evidence="10" id="KW-0998">Cell outer membrane</keyword>
<dbReference type="GO" id="GO:0015288">
    <property type="term" value="F:porin activity"/>
    <property type="evidence" value="ECO:0007669"/>
    <property type="project" value="UniProtKB-KW"/>
</dbReference>
<evidence type="ECO:0000313" key="13">
    <source>
        <dbReference type="EMBL" id="EHY31736.1"/>
    </source>
</evidence>